<dbReference type="Proteomes" id="UP000830395">
    <property type="component" value="Chromosome 18"/>
</dbReference>
<sequence>MEFGMTPRRHNPVDSICRKLQTIQRRDREPNSPFQIPKLQSCSYDSPHTGLRRNLDTILKKRKGDAEQISSPLVLTPGASRGSGRTPCVPVTPLSPVNTTYTITSALGTLVEKGGVAPGHSRAWQLSCSTPAFQNGDTCYSFTPALQNSDTRFSFTPSDKEKSRAPAHGLLSYNLNFCSSDSSTILDSELPYPALVVKRLSMGDGASLPSEPKKESLAEVSLICEEDLLDTIFQACDTQCRGKVFVSHIVDYLRHTTSRSSEDSGLEELCNMLDPEHKDISIDLDTYHAIMKEWIEDCRNQVKDGKDDVTQESVKLPDTLSAKRSFLLNMTSGSLEAFGGEASRAELETSDLVFCVADLQFNNQKLQEEVRKLKQAVEAMEETNQKLIEENEELKTQAKTYHVFSLHCHYCLFTLDVFIGKVFVSHIVDYLRHTTSRSSEDSGLEELCNMLDPEHKDISIDLDTYHAIMKEWIEDCRNQVKDGKDDVTQESVKLPDTLSAKRSFLLNMTSGSLEAFGGEASRAELETSDLVFCVADLQFNNQKLQEEVRKLKQAVEAMEETNQKLIEENEELKTQAKTGQQLLQKERMLKEEVEEMKLTLSSSEENRARASAQSKQMERENQALISKIASLQDENLKVSVEVDELQKKMKTLYELNADLQAQTHSLDAAMTEKDTLIQEKSRQIKELKAAVMEYSSVTELLRAEKSKLESQMQLLQPDMAIPGLSLSVAYRLNQTTSGSLETELALAQHSPPEGAEHLSSICLASPLDETLDREVLLLLQGPTPEQMSVEFKILINRLKQEFEEDTLEILAALPGFMKSQEAQDTNTKLQGLRVQLEQRRSEWTHGLEQLKQYTDSLEKELLKMASNMRRSRTEILHLSVRLQEQENHKLLLREELDQLKTRQDRRDASSQTDLPQVVDDEENSSPEWDRVYPLLDSPSEEEPAGFEMQTQEDDQKQPPPDDDDEEIQEDLSKLESLQETRCGKDGKQELNPQRETTHGVETEELRGTPVSQENQPESITDTGTCETLLDENQLKDHGEPEQEEARVPACTGPDDTHEQAVCCSASLSHSHPQCADEVTPSLSELSAPHTSDMVSPLADGPAAGEPFSLTERSPEEEPGPEGEQDASDSMSSSQKLTQEQTSDVATVLERSGLLPVAEEEEPMSETTQQGATAVNSKAGSGATGPTATKDNGASVPPLTIRSRIRKDLETPSSSMEAIGEQRSQEDSEALVTKDKNGGVSEDGESVREDGLTQSEKDIEALIPLCGDDNPSLEIIQRLQKNLEILLQSVTRVASRSEMLGSIHQESRMGKAVEVMIQHVENLRRTYTKEHAELLELRENHLQKDGTFSSRVDRDDFRKKKTTSEFYKVAARRVSIAAIPRSTGALAPSDLAKDVKEAEMDKLGRRSPRNMLGKSTQRAPLKRFISCAETEGPALRNSDPSPTPSNSPSPTTELASPFGVKAHPPELPEAPKGFCTWAALMVVLAAFVAVLGKMLIQPAADAAPVGTGDSWMAIQQILWPYTGLRHNGQPPV</sequence>
<protein>
    <submittedName>
        <fullName evidence="1">Uncharacterized protein</fullName>
    </submittedName>
</protein>
<evidence type="ECO:0000313" key="1">
    <source>
        <dbReference type="EMBL" id="MCJ8742976.1"/>
    </source>
</evidence>
<proteinExistence type="predicted"/>
<organism evidence="1 2">
    <name type="scientific">Pangasius djambal</name>
    <dbReference type="NCBI Taxonomy" id="1691987"/>
    <lineage>
        <taxon>Eukaryota</taxon>
        <taxon>Metazoa</taxon>
        <taxon>Chordata</taxon>
        <taxon>Craniata</taxon>
        <taxon>Vertebrata</taxon>
        <taxon>Euteleostomi</taxon>
        <taxon>Actinopterygii</taxon>
        <taxon>Neopterygii</taxon>
        <taxon>Teleostei</taxon>
        <taxon>Ostariophysi</taxon>
        <taxon>Siluriformes</taxon>
        <taxon>Pangasiidae</taxon>
        <taxon>Pangasius</taxon>
    </lineage>
</organism>
<accession>A0ACC5Z6S0</accession>
<gene>
    <name evidence="1" type="ORF">PDJAM_G00088450</name>
</gene>
<evidence type="ECO:0000313" key="2">
    <source>
        <dbReference type="Proteomes" id="UP000830395"/>
    </source>
</evidence>
<dbReference type="EMBL" id="CM040992">
    <property type="protein sequence ID" value="MCJ8742976.1"/>
    <property type="molecule type" value="Genomic_DNA"/>
</dbReference>
<comment type="caution">
    <text evidence="1">The sequence shown here is derived from an EMBL/GenBank/DDBJ whole genome shotgun (WGS) entry which is preliminary data.</text>
</comment>
<name>A0ACC5Z6S0_9TELE</name>
<keyword evidence="2" id="KW-1185">Reference proteome</keyword>
<reference evidence="1" key="1">
    <citation type="submission" date="2020-02" db="EMBL/GenBank/DDBJ databases">
        <title>Genome sequencing of the panga catfish, Pangasius djambal.</title>
        <authorList>
            <person name="Wen M."/>
            <person name="Zahm M."/>
            <person name="Roques C."/>
            <person name="Cabau C."/>
            <person name="Klopp C."/>
            <person name="Donnadieu C."/>
            <person name="Jouanno E."/>
            <person name="Avarre J.-C."/>
            <person name="Campet M."/>
            <person name="Ha T."/>
            <person name="Dugue R."/>
            <person name="Lampietro C."/>
            <person name="Louis A."/>
            <person name="Herpin A."/>
            <person name="Echchiki A."/>
            <person name="Berthelot C."/>
            <person name="Parey E."/>
            <person name="Roest-Crollius H."/>
            <person name="Braasch I."/>
            <person name="Postlethwait J.H."/>
            <person name="Bobe J."/>
            <person name="Montfort J."/>
            <person name="Bouchez O."/>
            <person name="Begum T."/>
            <person name="Schartl M."/>
            <person name="Gustiano R."/>
            <person name="Guiguen Y."/>
        </authorList>
    </citation>
    <scope>NUCLEOTIDE SEQUENCE</scope>
    <source>
        <strain evidence="1">Pdj_M5554</strain>
    </source>
</reference>